<dbReference type="SMART" id="SM00327">
    <property type="entry name" value="VWA"/>
    <property type="match status" value="1"/>
</dbReference>
<evidence type="ECO:0000259" key="2">
    <source>
        <dbReference type="PROSITE" id="PS50234"/>
    </source>
</evidence>
<dbReference type="InterPro" id="IPR050525">
    <property type="entry name" value="ECM_Assembly_Org"/>
</dbReference>
<dbReference type="SUPFAM" id="SSF53300">
    <property type="entry name" value="vWA-like"/>
    <property type="match status" value="1"/>
</dbReference>
<dbReference type="Proteomes" id="UP000887567">
    <property type="component" value="Unplaced"/>
</dbReference>
<proteinExistence type="predicted"/>
<dbReference type="GeneID" id="110246342"/>
<evidence type="ECO:0000256" key="1">
    <source>
        <dbReference type="SAM" id="SignalP"/>
    </source>
</evidence>
<feature type="domain" description="VWFA" evidence="2">
    <location>
        <begin position="70"/>
        <end position="240"/>
    </location>
</feature>
<dbReference type="PROSITE" id="PS50234">
    <property type="entry name" value="VWFA"/>
    <property type="match status" value="1"/>
</dbReference>
<dbReference type="InterPro" id="IPR036465">
    <property type="entry name" value="vWFA_dom_sf"/>
</dbReference>
<keyword evidence="1" id="KW-0732">Signal</keyword>
<organism evidence="3 4">
    <name type="scientific">Exaiptasia diaphana</name>
    <name type="common">Tropical sea anemone</name>
    <name type="synonym">Aiptasia pulchella</name>
    <dbReference type="NCBI Taxonomy" id="2652724"/>
    <lineage>
        <taxon>Eukaryota</taxon>
        <taxon>Metazoa</taxon>
        <taxon>Cnidaria</taxon>
        <taxon>Anthozoa</taxon>
        <taxon>Hexacorallia</taxon>
        <taxon>Actiniaria</taxon>
        <taxon>Aiptasiidae</taxon>
        <taxon>Exaiptasia</taxon>
    </lineage>
</organism>
<dbReference type="OMA" id="MACKTNT"/>
<dbReference type="Pfam" id="PF00092">
    <property type="entry name" value="VWA"/>
    <property type="match status" value="1"/>
</dbReference>
<dbReference type="OrthoDB" id="6132182at2759"/>
<dbReference type="EnsemblMetazoa" id="XM_021052676.2">
    <property type="protein sequence ID" value="XP_020908335.1"/>
    <property type="gene ID" value="LOC110246342"/>
</dbReference>
<dbReference type="Gene3D" id="3.40.50.410">
    <property type="entry name" value="von Willebrand factor, type A domain"/>
    <property type="match status" value="1"/>
</dbReference>
<protein>
    <recommendedName>
        <fullName evidence="2">VWFA domain-containing protein</fullName>
    </recommendedName>
</protein>
<dbReference type="InterPro" id="IPR002035">
    <property type="entry name" value="VWF_A"/>
</dbReference>
<keyword evidence="4" id="KW-1185">Reference proteome</keyword>
<dbReference type="PANTHER" id="PTHR24020">
    <property type="entry name" value="COLLAGEN ALPHA"/>
    <property type="match status" value="1"/>
</dbReference>
<dbReference type="PANTHER" id="PTHR24020:SF20">
    <property type="entry name" value="PH DOMAIN-CONTAINING PROTEIN"/>
    <property type="match status" value="1"/>
</dbReference>
<dbReference type="CDD" id="cd00198">
    <property type="entry name" value="vWFA"/>
    <property type="match status" value="1"/>
</dbReference>
<evidence type="ECO:0000313" key="4">
    <source>
        <dbReference type="Proteomes" id="UP000887567"/>
    </source>
</evidence>
<dbReference type="RefSeq" id="XP_020908335.1">
    <property type="nucleotide sequence ID" value="XM_021052676.2"/>
</dbReference>
<reference evidence="3" key="1">
    <citation type="submission" date="2022-11" db="UniProtKB">
        <authorList>
            <consortium name="EnsemblMetazoa"/>
        </authorList>
    </citation>
    <scope>IDENTIFICATION</scope>
</reference>
<dbReference type="AlphaFoldDB" id="A0A913XR25"/>
<feature type="signal peptide" evidence="1">
    <location>
        <begin position="1"/>
        <end position="21"/>
    </location>
</feature>
<dbReference type="KEGG" id="epa:110246342"/>
<accession>A0A913XR25</accession>
<feature type="chain" id="PRO_5036814121" description="VWFA domain-containing protein" evidence="1">
    <location>
        <begin position="22"/>
        <end position="253"/>
    </location>
</feature>
<evidence type="ECO:0000313" key="3">
    <source>
        <dbReference type="EnsemblMetazoa" id="XP_020908335.1"/>
    </source>
</evidence>
<sequence length="253" mass="28730">MAAMKVFWLITLLVVAEEAMAGVFWETKDKATERLQIIPPSEETAKKMELFLFERPSFRLVKRSIKRPEDVLFIIDSSKSVPEANFTRGIRALQNLVTKFRPNTKFAAILFSTKAKVMFKFVSPQKAVKNLAGIRYHSGFTNTQAALRKAGRLFASKKSGARGYASKRIFILSDGQSNIKKQNTLYLAYLLKDMGVEVFVMAVGQRIEGINELAMVATSTDKHLYRVGQMEEFIKVVNEIPNDPSYDKFNSRR</sequence>
<dbReference type="PRINTS" id="PR00453">
    <property type="entry name" value="VWFADOMAIN"/>
</dbReference>
<name>A0A913XR25_EXADI</name>